<evidence type="ECO:0000256" key="9">
    <source>
        <dbReference type="ARBA" id="ARBA00022840"/>
    </source>
</evidence>
<dbReference type="GO" id="GO:0004017">
    <property type="term" value="F:AMP kinase activity"/>
    <property type="evidence" value="ECO:0007669"/>
    <property type="project" value="UniProtKB-EC"/>
</dbReference>
<evidence type="ECO:0000256" key="1">
    <source>
        <dbReference type="ARBA" id="ARBA00003053"/>
    </source>
</evidence>
<dbReference type="InterPro" id="IPR000850">
    <property type="entry name" value="Adenylat/UMP-CMP_kin"/>
</dbReference>
<comment type="function">
    <text evidence="1">Catalyzes the reversible transfer of the terminal phosphate group between ATP and AMP. Plays an important role in cellular energy homeostasis and in adenine nucleotide metabolism.</text>
</comment>
<dbReference type="EC" id="2.7.4.3" evidence="4"/>
<name>R7V984_CAPTE</name>
<dbReference type="CDD" id="cd22978">
    <property type="entry name" value="DD_AK5"/>
    <property type="match status" value="1"/>
</dbReference>
<evidence type="ECO:0000256" key="6">
    <source>
        <dbReference type="ARBA" id="ARBA00022679"/>
    </source>
</evidence>
<dbReference type="PROSITE" id="PS00113">
    <property type="entry name" value="ADENYLATE_KINASE"/>
    <property type="match status" value="1"/>
</dbReference>
<dbReference type="EMBL" id="KB293808">
    <property type="protein sequence ID" value="ELU15408.1"/>
    <property type="molecule type" value="Genomic_DNA"/>
</dbReference>
<evidence type="ECO:0000256" key="7">
    <source>
        <dbReference type="ARBA" id="ARBA00022741"/>
    </source>
</evidence>
<dbReference type="SUPFAM" id="SSF47391">
    <property type="entry name" value="Dimerization-anchoring domain of cAMP-dependent PK regulatory subunit"/>
    <property type="match status" value="1"/>
</dbReference>
<dbReference type="AlphaFoldDB" id="R7V984"/>
<dbReference type="GO" id="GO:0005737">
    <property type="term" value="C:cytoplasm"/>
    <property type="evidence" value="ECO:0007669"/>
    <property type="project" value="UniProtKB-SubCell"/>
</dbReference>
<keyword evidence="6 12" id="KW-0808">Transferase</keyword>
<reference evidence="15" key="3">
    <citation type="submission" date="2015-06" db="UniProtKB">
        <authorList>
            <consortium name="EnsemblMetazoa"/>
        </authorList>
    </citation>
    <scope>IDENTIFICATION</scope>
</reference>
<evidence type="ECO:0000256" key="12">
    <source>
        <dbReference type="RuleBase" id="RU003330"/>
    </source>
</evidence>
<dbReference type="OrthoDB" id="442176at2759"/>
<comment type="subcellular location">
    <subcellularLocation>
        <location evidence="2">Cytoplasm</location>
    </subcellularLocation>
</comment>
<dbReference type="FunFam" id="3.40.50.300:FF:000315">
    <property type="entry name" value="Adenylate kinase 1"/>
    <property type="match status" value="1"/>
</dbReference>
<dbReference type="Gene3D" id="3.40.50.300">
    <property type="entry name" value="P-loop containing nucleotide triphosphate hydrolases"/>
    <property type="match status" value="2"/>
</dbReference>
<comment type="subunit">
    <text evidence="3">Monomer.</text>
</comment>
<keyword evidence="7" id="KW-0547">Nucleotide-binding</keyword>
<dbReference type="GO" id="GO:0005524">
    <property type="term" value="F:ATP binding"/>
    <property type="evidence" value="ECO:0007669"/>
    <property type="project" value="UniProtKB-KW"/>
</dbReference>
<evidence type="ECO:0000313" key="16">
    <source>
        <dbReference type="Proteomes" id="UP000014760"/>
    </source>
</evidence>
<evidence type="ECO:0000313" key="15">
    <source>
        <dbReference type="EnsemblMetazoa" id="CapteP176353"/>
    </source>
</evidence>
<reference evidence="16" key="1">
    <citation type="submission" date="2012-12" db="EMBL/GenBank/DDBJ databases">
        <authorList>
            <person name="Hellsten U."/>
            <person name="Grimwood J."/>
            <person name="Chapman J.A."/>
            <person name="Shapiro H."/>
            <person name="Aerts A."/>
            <person name="Otillar R.P."/>
            <person name="Terry A.Y."/>
            <person name="Boore J.L."/>
            <person name="Simakov O."/>
            <person name="Marletaz F."/>
            <person name="Cho S.-J."/>
            <person name="Edsinger-Gonzales E."/>
            <person name="Havlak P."/>
            <person name="Kuo D.-H."/>
            <person name="Larsson T."/>
            <person name="Lv J."/>
            <person name="Arendt D."/>
            <person name="Savage R."/>
            <person name="Osoegawa K."/>
            <person name="de Jong P."/>
            <person name="Lindberg D.R."/>
            <person name="Seaver E.C."/>
            <person name="Weisblat D.A."/>
            <person name="Putnam N.H."/>
            <person name="Grigoriev I.V."/>
            <person name="Rokhsar D.S."/>
        </authorList>
    </citation>
    <scope>NUCLEOTIDE SEQUENCE</scope>
    <source>
        <strain evidence="16">I ESC-2004</strain>
    </source>
</reference>
<gene>
    <name evidence="14" type="ORF">CAPTEDRAFT_176353</name>
</gene>
<dbReference type="PANTHER" id="PTHR23359">
    <property type="entry name" value="NUCLEOTIDE KINASE"/>
    <property type="match status" value="1"/>
</dbReference>
<dbReference type="EMBL" id="AMQN01000639">
    <property type="status" value="NOT_ANNOTATED_CDS"/>
    <property type="molecule type" value="Genomic_DNA"/>
</dbReference>
<dbReference type="PRINTS" id="PR00094">
    <property type="entry name" value="ADENYLTKNASE"/>
</dbReference>
<evidence type="ECO:0000256" key="11">
    <source>
        <dbReference type="ARBA" id="ARBA00078502"/>
    </source>
</evidence>
<comment type="similarity">
    <text evidence="12">Belongs to the adenylate kinase family.</text>
</comment>
<evidence type="ECO:0000256" key="2">
    <source>
        <dbReference type="ARBA" id="ARBA00004496"/>
    </source>
</evidence>
<evidence type="ECO:0000256" key="4">
    <source>
        <dbReference type="ARBA" id="ARBA00012955"/>
    </source>
</evidence>
<evidence type="ECO:0000256" key="10">
    <source>
        <dbReference type="ARBA" id="ARBA00031517"/>
    </source>
</evidence>
<evidence type="ECO:0000256" key="5">
    <source>
        <dbReference type="ARBA" id="ARBA00022490"/>
    </source>
</evidence>
<keyword evidence="8 12" id="KW-0418">Kinase</keyword>
<dbReference type="HAMAP" id="MF_00235">
    <property type="entry name" value="Adenylate_kinase_Adk"/>
    <property type="match status" value="2"/>
</dbReference>
<feature type="region of interest" description="Disordered" evidence="13">
    <location>
        <begin position="65"/>
        <end position="102"/>
    </location>
</feature>
<reference evidence="14 16" key="2">
    <citation type="journal article" date="2013" name="Nature">
        <title>Insights into bilaterian evolution from three spiralian genomes.</title>
        <authorList>
            <person name="Simakov O."/>
            <person name="Marletaz F."/>
            <person name="Cho S.J."/>
            <person name="Edsinger-Gonzales E."/>
            <person name="Havlak P."/>
            <person name="Hellsten U."/>
            <person name="Kuo D.H."/>
            <person name="Larsson T."/>
            <person name="Lv J."/>
            <person name="Arendt D."/>
            <person name="Savage R."/>
            <person name="Osoegawa K."/>
            <person name="de Jong P."/>
            <person name="Grimwood J."/>
            <person name="Chapman J.A."/>
            <person name="Shapiro H."/>
            <person name="Aerts A."/>
            <person name="Otillar R.P."/>
            <person name="Terry A.Y."/>
            <person name="Boore J.L."/>
            <person name="Grigoriev I.V."/>
            <person name="Lindberg D.R."/>
            <person name="Seaver E.C."/>
            <person name="Weisblat D.A."/>
            <person name="Putnam N.H."/>
            <person name="Rokhsar D.S."/>
        </authorList>
    </citation>
    <scope>NUCLEOTIDE SEQUENCE</scope>
    <source>
        <strain evidence="14 16">I ESC-2004</strain>
    </source>
</reference>
<keyword evidence="9" id="KW-0067">ATP-binding</keyword>
<dbReference type="CDD" id="cd01428">
    <property type="entry name" value="ADK"/>
    <property type="match status" value="2"/>
</dbReference>
<dbReference type="InterPro" id="IPR027417">
    <property type="entry name" value="P-loop_NTPase"/>
</dbReference>
<dbReference type="EnsemblMetazoa" id="CapteT176353">
    <property type="protein sequence ID" value="CapteP176353"/>
    <property type="gene ID" value="CapteG176353"/>
</dbReference>
<proteinExistence type="inferred from homology"/>
<keyword evidence="16" id="KW-1185">Reference proteome</keyword>
<accession>R7V984</accession>
<protein>
    <recommendedName>
        <fullName evidence="4">adenylate kinase</fullName>
        <ecNumber evidence="4">2.7.4.3</ecNumber>
    </recommendedName>
    <alternativeName>
        <fullName evidence="10">ATP:AMP phosphotransferase</fullName>
    </alternativeName>
    <alternativeName>
        <fullName evidence="11">Adenylate monophosphate kinase</fullName>
    </alternativeName>
</protein>
<sequence length="503" mass="55844">MTTEDAKNYLAMRQIPQLFESLMTGLMYYRPDDHISYLQECLQKLQSDSSDVRWNLFIQQRLKTPLPPITPDNGRRLESRDPSFITEPTMPPSLEEKRGSPLPPIGKSWTETATKAGMPNCPIVILMGGPGCGKATQCKRLIDRYPGWVHVSIGDSLRQEIMQQGTVDDKWGMVSTLVQNGEMAPEDVTLELVSSELKKHVNAPGIILEGFPRTLSQIKQYEDLVGRVDMVVVVDCEEKYLQQRLLGRGHDTGRVDDNINAVAARIAFFKENTLPAIKHFDDAGKLVVVNGAQEEDKIFEEICSAIESFSVPVPELKGSRVVFVLGGPGSGKGTQCERMVQKYGFTHLSSGDLLRAEVASGSSLGKELTATMEKGQLVTAETVLKLLKNAMVANAKSSKGFLIDGYPRELCQGIMFEGEVTAVECVIYFEVADDTMTARLLKRAETSGRVDDNEETIKLRLKTFHDVTTPVLDHYKKQNKVHTINAEGSVDEIFTKVCKVLDK</sequence>
<keyword evidence="5" id="KW-0963">Cytoplasm</keyword>
<dbReference type="HOGENOM" id="CLU_034712_1_0_1"/>
<evidence type="ECO:0000313" key="14">
    <source>
        <dbReference type="EMBL" id="ELU15408.1"/>
    </source>
</evidence>
<evidence type="ECO:0000256" key="8">
    <source>
        <dbReference type="ARBA" id="ARBA00022777"/>
    </source>
</evidence>
<evidence type="ECO:0000256" key="3">
    <source>
        <dbReference type="ARBA" id="ARBA00011245"/>
    </source>
</evidence>
<evidence type="ECO:0000256" key="13">
    <source>
        <dbReference type="SAM" id="MobiDB-lite"/>
    </source>
</evidence>
<dbReference type="Proteomes" id="UP000014760">
    <property type="component" value="Unassembled WGS sequence"/>
</dbReference>
<dbReference type="Pfam" id="PF00406">
    <property type="entry name" value="ADK"/>
    <property type="match status" value="2"/>
</dbReference>
<dbReference type="OMA" id="ETHIVHQ"/>
<dbReference type="STRING" id="283909.R7V984"/>
<dbReference type="SUPFAM" id="SSF52540">
    <property type="entry name" value="P-loop containing nucleoside triphosphate hydrolases"/>
    <property type="match status" value="2"/>
</dbReference>
<organism evidence="14">
    <name type="scientific">Capitella teleta</name>
    <name type="common">Polychaete worm</name>
    <dbReference type="NCBI Taxonomy" id="283909"/>
    <lineage>
        <taxon>Eukaryota</taxon>
        <taxon>Metazoa</taxon>
        <taxon>Spiralia</taxon>
        <taxon>Lophotrochozoa</taxon>
        <taxon>Annelida</taxon>
        <taxon>Polychaeta</taxon>
        <taxon>Sedentaria</taxon>
        <taxon>Scolecida</taxon>
        <taxon>Capitellidae</taxon>
        <taxon>Capitella</taxon>
    </lineage>
</organism>
<dbReference type="InterPro" id="IPR033690">
    <property type="entry name" value="Adenylat_kinase_CS"/>
</dbReference>